<name>A0ABS6BP75_9CLOT</name>
<reference evidence="2 3" key="1">
    <citation type="submission" date="2021-06" db="EMBL/GenBank/DDBJ databases">
        <title>Clostridia strains as spoilage organisms.</title>
        <authorList>
            <person name="Wambui J."/>
            <person name="Stephan R."/>
            <person name="Stevens M.J.A."/>
        </authorList>
    </citation>
    <scope>NUCLEOTIDE SEQUENCE [LARGE SCALE GENOMIC DNA]</scope>
    <source>
        <strain evidence="2 3">DSM 14204</strain>
    </source>
</reference>
<keyword evidence="1" id="KW-1133">Transmembrane helix</keyword>
<keyword evidence="3" id="KW-1185">Reference proteome</keyword>
<evidence type="ECO:0000313" key="3">
    <source>
        <dbReference type="Proteomes" id="UP000776252"/>
    </source>
</evidence>
<proteinExistence type="predicted"/>
<feature type="transmembrane region" description="Helical" evidence="1">
    <location>
        <begin position="12"/>
        <end position="34"/>
    </location>
</feature>
<dbReference type="Proteomes" id="UP000776252">
    <property type="component" value="Unassembled WGS sequence"/>
</dbReference>
<dbReference type="RefSeq" id="WP_216145913.1">
    <property type="nucleotide sequence ID" value="NZ_JAHLDV010000004.1"/>
</dbReference>
<comment type="caution">
    <text evidence="2">The sequence shown here is derived from an EMBL/GenBank/DDBJ whole genome shotgun (WGS) entry which is preliminary data.</text>
</comment>
<feature type="transmembrane region" description="Helical" evidence="1">
    <location>
        <begin position="66"/>
        <end position="87"/>
    </location>
</feature>
<sequence>MKQNVKNTSKKSAISIVLFISAIVVAILGVALLINNIYLYKTSFSQAVAQGYSAATVRKALVTSQLLPGILQPIALYGGVALLLLGVSKISNKVSKCLTVLTDTEVCDDALEENVIDQNTSSTENVETTK</sequence>
<keyword evidence="1" id="KW-0472">Membrane</keyword>
<evidence type="ECO:0000313" key="2">
    <source>
        <dbReference type="EMBL" id="MBU3158702.1"/>
    </source>
</evidence>
<protein>
    <recommendedName>
        <fullName evidence="4">FtsX-like permease family protein</fullName>
    </recommendedName>
</protein>
<dbReference type="EMBL" id="JAHLDV010000004">
    <property type="protein sequence ID" value="MBU3158702.1"/>
    <property type="molecule type" value="Genomic_DNA"/>
</dbReference>
<keyword evidence="1" id="KW-0812">Transmembrane</keyword>
<evidence type="ECO:0000256" key="1">
    <source>
        <dbReference type="SAM" id="Phobius"/>
    </source>
</evidence>
<evidence type="ECO:0008006" key="4">
    <source>
        <dbReference type="Google" id="ProtNLM"/>
    </source>
</evidence>
<gene>
    <name evidence="2" type="ORF">KPL37_02795</name>
</gene>
<accession>A0ABS6BP75</accession>
<organism evidence="2 3">
    <name type="scientific">Clostridium frigoris</name>
    <dbReference type="NCBI Taxonomy" id="205327"/>
    <lineage>
        <taxon>Bacteria</taxon>
        <taxon>Bacillati</taxon>
        <taxon>Bacillota</taxon>
        <taxon>Clostridia</taxon>
        <taxon>Eubacteriales</taxon>
        <taxon>Clostridiaceae</taxon>
        <taxon>Clostridium</taxon>
    </lineage>
</organism>